<dbReference type="PANTHER" id="PTHR43611">
    <property type="entry name" value="ALPHA-D-GLUCOSE 1-PHOSPHATE PHOSPHATASE"/>
    <property type="match status" value="1"/>
</dbReference>
<dbReference type="AlphaFoldDB" id="A0A3M9MAS9"/>
<dbReference type="PRINTS" id="PR00413">
    <property type="entry name" value="HADHALOGNASE"/>
</dbReference>
<accession>A0A3M9MAS9</accession>
<dbReference type="Gene3D" id="3.40.50.1000">
    <property type="entry name" value="HAD superfamily/HAD-like"/>
    <property type="match status" value="1"/>
</dbReference>
<dbReference type="RefSeq" id="WP_123128983.1">
    <property type="nucleotide sequence ID" value="NZ_RJJD01000021.1"/>
</dbReference>
<organism evidence="1 2">
    <name type="scientific">Rufibacter latericius</name>
    <dbReference type="NCBI Taxonomy" id="2487040"/>
    <lineage>
        <taxon>Bacteria</taxon>
        <taxon>Pseudomonadati</taxon>
        <taxon>Bacteroidota</taxon>
        <taxon>Cytophagia</taxon>
        <taxon>Cytophagales</taxon>
        <taxon>Hymenobacteraceae</taxon>
        <taxon>Rufibacter</taxon>
    </lineage>
</organism>
<dbReference type="Pfam" id="PF00702">
    <property type="entry name" value="Hydrolase"/>
    <property type="match status" value="1"/>
</dbReference>
<dbReference type="PANTHER" id="PTHR43611:SF3">
    <property type="entry name" value="FLAVIN MONONUCLEOTIDE HYDROLASE 1, CHLOROPLATIC"/>
    <property type="match status" value="1"/>
</dbReference>
<dbReference type="NCBIfam" id="TIGR01509">
    <property type="entry name" value="HAD-SF-IA-v3"/>
    <property type="match status" value="1"/>
</dbReference>
<dbReference type="SUPFAM" id="SSF56784">
    <property type="entry name" value="HAD-like"/>
    <property type="match status" value="1"/>
</dbReference>
<dbReference type="OrthoDB" id="9797415at2"/>
<dbReference type="Gene3D" id="1.10.150.240">
    <property type="entry name" value="Putative phosphatase, domain 2"/>
    <property type="match status" value="1"/>
</dbReference>
<dbReference type="InterPro" id="IPR023198">
    <property type="entry name" value="PGP-like_dom2"/>
</dbReference>
<dbReference type="InterPro" id="IPR036412">
    <property type="entry name" value="HAD-like_sf"/>
</dbReference>
<dbReference type="SFLD" id="SFLDG01129">
    <property type="entry name" value="C1.5:_HAD__Beta-PGM__Phosphata"/>
    <property type="match status" value="1"/>
</dbReference>
<dbReference type="CDD" id="cd02603">
    <property type="entry name" value="HAD_sEH-N_like"/>
    <property type="match status" value="1"/>
</dbReference>
<evidence type="ECO:0000313" key="1">
    <source>
        <dbReference type="EMBL" id="RNI22626.1"/>
    </source>
</evidence>
<dbReference type="Proteomes" id="UP000272117">
    <property type="component" value="Unassembled WGS sequence"/>
</dbReference>
<proteinExistence type="predicted"/>
<reference evidence="1 2" key="1">
    <citation type="submission" date="2018-11" db="EMBL/GenBank/DDBJ databases">
        <title>Rufibacter latericius sp. nov., isolated from water in Baiyang Lake.</title>
        <authorList>
            <person name="Yang Y."/>
        </authorList>
    </citation>
    <scope>NUCLEOTIDE SEQUENCE [LARGE SCALE GENOMIC DNA]</scope>
    <source>
        <strain evidence="1 2">R-22-1c-1</strain>
    </source>
</reference>
<protein>
    <submittedName>
        <fullName evidence="1">HAD family phosphatase</fullName>
    </submittedName>
</protein>
<sequence>MDFSSIKNIIFDLGGVIINIDYAKGTDALKAYGKTGSEVDFSQKAQSELFDLYERGDITSEEFREGLRAEYFIEASDAQIDEAWNSLLLDIPAERIELLRELGKHYNLYLLSNTNAIHMLAFNKIIEDNFGIPSLDSLFDKAYYSHLVRMRKPGGEVFEHILAENGLKREETLFIDDSIQHIEGARQVGLQTLHLAPPLTINQVLKEALPAHGA</sequence>
<dbReference type="SFLD" id="SFLDS00003">
    <property type="entry name" value="Haloacid_Dehalogenase"/>
    <property type="match status" value="1"/>
</dbReference>
<name>A0A3M9MAS9_9BACT</name>
<dbReference type="EMBL" id="RJJD01000021">
    <property type="protein sequence ID" value="RNI22626.1"/>
    <property type="molecule type" value="Genomic_DNA"/>
</dbReference>
<gene>
    <name evidence="1" type="ORF">EFB08_21260</name>
</gene>
<dbReference type="InterPro" id="IPR023214">
    <property type="entry name" value="HAD_sf"/>
</dbReference>
<keyword evidence="2" id="KW-1185">Reference proteome</keyword>
<evidence type="ECO:0000313" key="2">
    <source>
        <dbReference type="Proteomes" id="UP000272117"/>
    </source>
</evidence>
<comment type="caution">
    <text evidence="1">The sequence shown here is derived from an EMBL/GenBank/DDBJ whole genome shotgun (WGS) entry which is preliminary data.</text>
</comment>
<dbReference type="InterPro" id="IPR006439">
    <property type="entry name" value="HAD-SF_hydro_IA"/>
</dbReference>